<protein>
    <submittedName>
        <fullName evidence="1">Uncharacterized protein</fullName>
    </submittedName>
</protein>
<reference evidence="1" key="1">
    <citation type="submission" date="2021-05" db="EMBL/GenBank/DDBJ databases">
        <authorList>
            <person name="Pan Q."/>
            <person name="Jouanno E."/>
            <person name="Zahm M."/>
            <person name="Klopp C."/>
            <person name="Cabau C."/>
            <person name="Louis A."/>
            <person name="Berthelot C."/>
            <person name="Parey E."/>
            <person name="Roest Crollius H."/>
            <person name="Montfort J."/>
            <person name="Robinson-Rechavi M."/>
            <person name="Bouchez O."/>
            <person name="Lampietro C."/>
            <person name="Lopez Roques C."/>
            <person name="Donnadieu C."/>
            <person name="Postlethwait J."/>
            <person name="Bobe J."/>
            <person name="Dillon D."/>
            <person name="Chandos A."/>
            <person name="von Hippel F."/>
            <person name="Guiguen Y."/>
        </authorList>
    </citation>
    <scope>NUCLEOTIDE SEQUENCE</scope>
    <source>
        <strain evidence="1">YG-Jan2019</strain>
    </source>
</reference>
<sequence length="90" mass="9745">MNLPIDLFFLKLLMLGQVVTDESSVPRQDITSGHRAAAHSRRLFDRRGTATPTTGEGAGTTRRSAIQFGYIRLPPPPGNTSAVTVPVNLE</sequence>
<dbReference type="Proteomes" id="UP001157502">
    <property type="component" value="Chromosome 35"/>
</dbReference>
<proteinExistence type="predicted"/>
<organism evidence="1 2">
    <name type="scientific">Dallia pectoralis</name>
    <name type="common">Alaska blackfish</name>
    <dbReference type="NCBI Taxonomy" id="75939"/>
    <lineage>
        <taxon>Eukaryota</taxon>
        <taxon>Metazoa</taxon>
        <taxon>Chordata</taxon>
        <taxon>Craniata</taxon>
        <taxon>Vertebrata</taxon>
        <taxon>Euteleostomi</taxon>
        <taxon>Actinopterygii</taxon>
        <taxon>Neopterygii</taxon>
        <taxon>Teleostei</taxon>
        <taxon>Protacanthopterygii</taxon>
        <taxon>Esociformes</taxon>
        <taxon>Umbridae</taxon>
        <taxon>Dallia</taxon>
    </lineage>
</organism>
<dbReference type="EMBL" id="CM055762">
    <property type="protein sequence ID" value="KAJ7985838.1"/>
    <property type="molecule type" value="Genomic_DNA"/>
</dbReference>
<evidence type="ECO:0000313" key="2">
    <source>
        <dbReference type="Proteomes" id="UP001157502"/>
    </source>
</evidence>
<accession>A0ACC2F358</accession>
<name>A0ACC2F358_DALPE</name>
<comment type="caution">
    <text evidence="1">The sequence shown here is derived from an EMBL/GenBank/DDBJ whole genome shotgun (WGS) entry which is preliminary data.</text>
</comment>
<evidence type="ECO:0000313" key="1">
    <source>
        <dbReference type="EMBL" id="KAJ7985838.1"/>
    </source>
</evidence>
<gene>
    <name evidence="1" type="ORF">DPEC_G00344630</name>
</gene>
<keyword evidence="2" id="KW-1185">Reference proteome</keyword>